<name>M7XBN0_ENTHI</name>
<proteinExistence type="predicted"/>
<evidence type="ECO:0000256" key="1">
    <source>
        <dbReference type="SAM" id="Phobius"/>
    </source>
</evidence>
<keyword evidence="1" id="KW-0472">Membrane</keyword>
<evidence type="ECO:0000313" key="2">
    <source>
        <dbReference type="EMBL" id="EMS17568.1"/>
    </source>
</evidence>
<dbReference type="VEuPathDB" id="AmoebaDB:KM1_068160"/>
<protein>
    <submittedName>
        <fullName evidence="2">Uncharacterized protein</fullName>
    </submittedName>
</protein>
<organism evidence="2 3">
    <name type="scientific">Entamoeba histolytica HM-3:IMSS</name>
    <dbReference type="NCBI Taxonomy" id="885315"/>
    <lineage>
        <taxon>Eukaryota</taxon>
        <taxon>Amoebozoa</taxon>
        <taxon>Evosea</taxon>
        <taxon>Archamoebae</taxon>
        <taxon>Mastigamoebida</taxon>
        <taxon>Entamoebidae</taxon>
        <taxon>Entamoeba</taxon>
    </lineage>
</organism>
<feature type="transmembrane region" description="Helical" evidence="1">
    <location>
        <begin position="908"/>
        <end position="927"/>
    </location>
</feature>
<accession>M7XBN0</accession>
<dbReference type="OrthoDB" id="25919at2759"/>
<dbReference type="EMBL" id="KB637151">
    <property type="protein sequence ID" value="EMS17568.1"/>
    <property type="molecule type" value="Genomic_DNA"/>
</dbReference>
<dbReference type="AlphaFoldDB" id="M7XBN0"/>
<dbReference type="Proteomes" id="UP000030780">
    <property type="component" value="Unassembled WGS sequence"/>
</dbReference>
<evidence type="ECO:0000313" key="3">
    <source>
        <dbReference type="Proteomes" id="UP000030780"/>
    </source>
</evidence>
<keyword evidence="1" id="KW-1133">Transmembrane helix</keyword>
<reference evidence="2 3" key="1">
    <citation type="submission" date="2013-01" db="EMBL/GenBank/DDBJ databases">
        <authorList>
            <person name="Inman J."/>
            <person name="Zafar N."/>
            <person name="Lorenzi H."/>
            <person name="Caler E."/>
        </authorList>
    </citation>
    <scope>NUCLEOTIDE SEQUENCE [LARGE SCALE GENOMIC DNA]</scope>
    <source>
        <strain evidence="2 3">HM-3:IMSS</strain>
    </source>
</reference>
<keyword evidence="1" id="KW-0812">Transmembrane</keyword>
<gene>
    <name evidence="2" type="ORF">KM1_068160</name>
</gene>
<sequence>MSSALQIKYLLENIGSCPQNEIKKWCDDLINMFPLSTKSFKSFYLPIYLDLNGVQIRYTIDTNSTLFQFTQEISNRFKLPQPLHMNLGDPVDHIYFGRKISSFILFPNQIITIKTESLIEPTMPKDEYITFPWIEYFKTFDKLLSNSNEYCLQLLRTLSSIPLDQFVFDVIDSPSCLTALFFNVLKERTISLTEQQCINLIKQAFSFPGETKYYSIISVLRLCVFNNIYLPENFIEEIKQSTQKESKLSLIRPIYIYLGCCVKKDFHQQIYLPNIKGCNEFQIINAAQHDFELDDTQLLSVYQQITTFINSPQKHSESIEDLFETPLYFIADNNTSLPFSENFTVFSYLYLLNSLVKKYGFKNIPRTLGEYLVFFVLPQWKSCFESIPLLSLGFQSINLAHHILSYSNNLKSIVSKYLIKSCEIQSSLGRIELTATPRLMLENPQLEAYIYIASFLSIENGEDNSLVSVSKKFLEFPPRSIDITPIITTLQIQENDIEGLVRLLNTLNIKCSLLNFSSISTNIIPILCYHFYFQVYPIHPEYTYAHGFTSVPKHFDLISTHTLGNLTFSLKAVITVENKLYLRNGNKWMCLENGILIDVNPKVWSKIMREGLFTQIVLKVGNDVVHNPTTIEPTITQSDISDASIRTSVPNIECMSVEEKIEFLKYIICRYLDVLSSEVYYKVCEELKKENGIIVLKYILSDKFLNFFQPGETLNEVRNDLVDLVVYLMKKLDKDSQNLICQLLITKTPNAGMLRLCSQCTDNETIKEYSLQHFNDFFKFVKEEKQSFQQLIKETINELDKLEPIYRNNVEIIRTMKKSIPVEASLILKRVGNKEERTNMISSFRFLRLDDLDKIKFLESLDLDTMTSEDLSILQKYKKKLTNESKEVFDKFDQINKVLKQRFDAKMFYDYCYDAVCFCFIFIYYIIHHI</sequence>